<dbReference type="EMBL" id="JAVDTT010000006">
    <property type="protein sequence ID" value="MDR6843235.1"/>
    <property type="molecule type" value="Genomic_DNA"/>
</dbReference>
<sequence>MNQHNPNPGGPFQPPAPRPGEAPNPARDTPPWQPSDPVFPPSHDPGVDPDGPPPADPAQPSGP</sequence>
<comment type="caution">
    <text evidence="2">The sequence shown here is derived from an EMBL/GenBank/DDBJ whole genome shotgun (WGS) entry which is preliminary data.</text>
</comment>
<proteinExistence type="predicted"/>
<feature type="compositionally biased region" description="Pro residues" evidence="1">
    <location>
        <begin position="50"/>
        <end position="63"/>
    </location>
</feature>
<evidence type="ECO:0000313" key="3">
    <source>
        <dbReference type="Proteomes" id="UP001254759"/>
    </source>
</evidence>
<reference evidence="2 3" key="1">
    <citation type="submission" date="2023-07" db="EMBL/GenBank/DDBJ databases">
        <title>Sorghum-associated microbial communities from plants grown in Nebraska, USA.</title>
        <authorList>
            <person name="Schachtman D."/>
        </authorList>
    </citation>
    <scope>NUCLEOTIDE SEQUENCE [LARGE SCALE GENOMIC DNA]</scope>
    <source>
        <strain evidence="2 3">BE107</strain>
    </source>
</reference>
<feature type="compositionally biased region" description="Pro residues" evidence="1">
    <location>
        <begin position="8"/>
        <end position="22"/>
    </location>
</feature>
<evidence type="ECO:0000313" key="2">
    <source>
        <dbReference type="EMBL" id="MDR6843235.1"/>
    </source>
</evidence>
<keyword evidence="3" id="KW-1185">Reference proteome</keyword>
<name>A0ABU1RWV2_9GAMM</name>
<gene>
    <name evidence="2" type="ORF">J2W94_003548</name>
</gene>
<protein>
    <submittedName>
        <fullName evidence="2">Uncharacterized protein</fullName>
    </submittedName>
</protein>
<feature type="region of interest" description="Disordered" evidence="1">
    <location>
        <begin position="1"/>
        <end position="63"/>
    </location>
</feature>
<evidence type="ECO:0000256" key="1">
    <source>
        <dbReference type="SAM" id="MobiDB-lite"/>
    </source>
</evidence>
<organism evidence="2 3">
    <name type="scientific">Pseudoxanthomonas sacheonensis</name>
    <dbReference type="NCBI Taxonomy" id="443615"/>
    <lineage>
        <taxon>Bacteria</taxon>
        <taxon>Pseudomonadati</taxon>
        <taxon>Pseudomonadota</taxon>
        <taxon>Gammaproteobacteria</taxon>
        <taxon>Lysobacterales</taxon>
        <taxon>Lysobacteraceae</taxon>
        <taxon>Pseudoxanthomonas</taxon>
    </lineage>
</organism>
<dbReference type="Proteomes" id="UP001254759">
    <property type="component" value="Unassembled WGS sequence"/>
</dbReference>
<accession>A0ABU1RWV2</accession>
<dbReference type="RefSeq" id="WP_310096237.1">
    <property type="nucleotide sequence ID" value="NZ_JAVDTT010000006.1"/>
</dbReference>
<feature type="compositionally biased region" description="Pro residues" evidence="1">
    <location>
        <begin position="31"/>
        <end position="43"/>
    </location>
</feature>